<evidence type="ECO:0000256" key="2">
    <source>
        <dbReference type="ARBA" id="ARBA00022618"/>
    </source>
</evidence>
<dbReference type="OrthoDB" id="1654473at2"/>
<sequence>MMVYVILTAALIIAVIIIYGAVSRKKIYKEVDRLEQWKTKIANQPVADEIAKVKGLTMSGETEEKFEEWRKEWDDIIGSHLPDIEEALFDIEEWANKYRFRKSKELLDAARVQLKNIDSHILNIFYEVENLIHSEEENRTGITEIKERFSSIQQYISQNWLSLGSTARIFENHMNELKDMVAVFDQETEAGNYMKANHILNDLNEKLRKMEQQVNAVPALLVEVEAELPEECKEVQYGMEEMESKGYQLDHFDFHSILEEFRNEFPVLSKAVADLELERVQDRVQDIRHYFDYIYQTLEKEVEARRFVEVQAIEAREEIDRLEIQLNELQQEREKVKMSYRIPDEEDKRQKKAENGMEGTLKNWRVFKDMYEYRKISFTGLKENLESLKQDIYTLDKDIRSSKEQLYTLRKDELKALETLKTLRRQLLQDRIKLERSLLPKIPSILLNEVDAAEERLEAAVSALEEVPVEMGRVNAAAEDAEHLVNKVHQELRTTLEQARLAERAIQYGNKYRSQSLSIDEKLLQAEVHFRKGYYDEAVHTAIGAVEQKEPNALENISGRY</sequence>
<feature type="coiled-coil region" evidence="9">
    <location>
        <begin position="305"/>
        <end position="339"/>
    </location>
</feature>
<keyword evidence="4" id="KW-1133">Transmembrane helix</keyword>
<dbReference type="AlphaFoldDB" id="A0A1G8EUC3"/>
<dbReference type="EMBL" id="FNDU01000002">
    <property type="protein sequence ID" value="SDH73506.1"/>
    <property type="molecule type" value="Genomic_DNA"/>
</dbReference>
<keyword evidence="6" id="KW-0472">Membrane</keyword>
<organism evidence="10 11">
    <name type="scientific">Alteribacillus bidgolensis</name>
    <dbReference type="NCBI Taxonomy" id="930129"/>
    <lineage>
        <taxon>Bacteria</taxon>
        <taxon>Bacillati</taxon>
        <taxon>Bacillota</taxon>
        <taxon>Bacilli</taxon>
        <taxon>Bacillales</taxon>
        <taxon>Bacillaceae</taxon>
        <taxon>Alteribacillus</taxon>
    </lineage>
</organism>
<evidence type="ECO:0000256" key="1">
    <source>
        <dbReference type="ARBA" id="ARBA00004162"/>
    </source>
</evidence>
<dbReference type="GO" id="GO:0000917">
    <property type="term" value="P:division septum assembly"/>
    <property type="evidence" value="ECO:0007669"/>
    <property type="project" value="UniProtKB-KW"/>
</dbReference>
<proteinExistence type="predicted"/>
<evidence type="ECO:0000256" key="6">
    <source>
        <dbReference type="ARBA" id="ARBA00023136"/>
    </source>
</evidence>
<feature type="coiled-coil region" evidence="9">
    <location>
        <begin position="385"/>
        <end position="467"/>
    </location>
</feature>
<keyword evidence="8" id="KW-0131">Cell cycle</keyword>
<accession>A0A1G8EUC3</accession>
<dbReference type="InterPro" id="IPR010379">
    <property type="entry name" value="EzrA"/>
</dbReference>
<dbReference type="STRING" id="930129.SAMN05216352_102385"/>
<keyword evidence="11" id="KW-1185">Reference proteome</keyword>
<dbReference type="Proteomes" id="UP000199017">
    <property type="component" value="Unassembled WGS sequence"/>
</dbReference>
<keyword evidence="5 9" id="KW-0175">Coiled coil</keyword>
<reference evidence="10 11" key="1">
    <citation type="submission" date="2016-10" db="EMBL/GenBank/DDBJ databases">
        <authorList>
            <person name="de Groot N.N."/>
        </authorList>
    </citation>
    <scope>NUCLEOTIDE SEQUENCE [LARGE SCALE GENOMIC DNA]</scope>
    <source>
        <strain evidence="11">P4B,CCM 7963,CECT 7998,DSM 25260,IBRC-M 10614,KCTC 13821</strain>
    </source>
</reference>
<evidence type="ECO:0000313" key="11">
    <source>
        <dbReference type="Proteomes" id="UP000199017"/>
    </source>
</evidence>
<keyword evidence="3" id="KW-0812">Transmembrane</keyword>
<evidence type="ECO:0000313" key="10">
    <source>
        <dbReference type="EMBL" id="SDH73506.1"/>
    </source>
</evidence>
<evidence type="ECO:0000256" key="3">
    <source>
        <dbReference type="ARBA" id="ARBA00022692"/>
    </source>
</evidence>
<evidence type="ECO:0000256" key="5">
    <source>
        <dbReference type="ARBA" id="ARBA00023054"/>
    </source>
</evidence>
<dbReference type="GO" id="GO:0005886">
    <property type="term" value="C:plasma membrane"/>
    <property type="evidence" value="ECO:0007669"/>
    <property type="project" value="UniProtKB-SubCell"/>
</dbReference>
<dbReference type="GO" id="GO:0000921">
    <property type="term" value="P:septin ring assembly"/>
    <property type="evidence" value="ECO:0007669"/>
    <property type="project" value="InterPro"/>
</dbReference>
<protein>
    <submittedName>
        <fullName evidence="10">Septation ring formation regulator</fullName>
    </submittedName>
</protein>
<name>A0A1G8EUC3_9BACI</name>
<evidence type="ECO:0000256" key="4">
    <source>
        <dbReference type="ARBA" id="ARBA00022989"/>
    </source>
</evidence>
<keyword evidence="2" id="KW-0132">Cell division</keyword>
<evidence type="ECO:0000256" key="7">
    <source>
        <dbReference type="ARBA" id="ARBA00023210"/>
    </source>
</evidence>
<dbReference type="RefSeq" id="WP_091581708.1">
    <property type="nucleotide sequence ID" value="NZ_FNDU01000002.1"/>
</dbReference>
<comment type="subcellular location">
    <subcellularLocation>
        <location evidence="1">Cell membrane</location>
        <topology evidence="1">Single-pass membrane protein</topology>
    </subcellularLocation>
</comment>
<gene>
    <name evidence="10" type="ORF">SAMN05216352_102385</name>
</gene>
<evidence type="ECO:0000256" key="9">
    <source>
        <dbReference type="SAM" id="Coils"/>
    </source>
</evidence>
<keyword evidence="7" id="KW-0717">Septation</keyword>
<dbReference type="Pfam" id="PF06160">
    <property type="entry name" value="EzrA"/>
    <property type="match status" value="1"/>
</dbReference>
<evidence type="ECO:0000256" key="8">
    <source>
        <dbReference type="ARBA" id="ARBA00023306"/>
    </source>
</evidence>
<dbReference type="GO" id="GO:0005940">
    <property type="term" value="C:septin ring"/>
    <property type="evidence" value="ECO:0007669"/>
    <property type="project" value="InterPro"/>
</dbReference>